<reference evidence="4" key="1">
    <citation type="submission" date="2017-02" db="UniProtKB">
        <authorList>
            <consortium name="WormBaseParasite"/>
        </authorList>
    </citation>
    <scope>IDENTIFICATION</scope>
</reference>
<keyword evidence="3" id="KW-1185">Reference proteome</keyword>
<evidence type="ECO:0000313" key="4">
    <source>
        <dbReference type="WBParaSite" id="TCLT_0000442701-mRNA-1"/>
    </source>
</evidence>
<name>A0A0N5CVS8_THECL</name>
<sequence length="153" mass="17757">MPRASQVGKSTIVKTLIGEHNFTTKEYIMMTQKKETIHFQVERKTNFSIETQNIELHDKIFMFSERMIDTVLVDTPGHEFFEWMLESVCDKNALYALCFDFTDKDSMLIGYKSDIKLRQTISLPEANNFAATNNLILHVIPTCSLHEDDNMNQ</sequence>
<proteinExistence type="predicted"/>
<organism evidence="4">
    <name type="scientific">Thelazia callipaeda</name>
    <name type="common">Oriental eyeworm</name>
    <name type="synonym">Parasitic nematode</name>
    <dbReference type="NCBI Taxonomy" id="103827"/>
    <lineage>
        <taxon>Eukaryota</taxon>
        <taxon>Metazoa</taxon>
        <taxon>Ecdysozoa</taxon>
        <taxon>Nematoda</taxon>
        <taxon>Chromadorea</taxon>
        <taxon>Rhabditida</taxon>
        <taxon>Spirurina</taxon>
        <taxon>Spiruromorpha</taxon>
        <taxon>Thelazioidea</taxon>
        <taxon>Thelaziidae</taxon>
        <taxon>Thelazia</taxon>
    </lineage>
</organism>
<protein>
    <submittedName>
        <fullName evidence="4">G domain-containing protein</fullName>
    </submittedName>
</protein>
<dbReference type="AlphaFoldDB" id="A0A0N5CVS8"/>
<reference evidence="2 3" key="2">
    <citation type="submission" date="2018-11" db="EMBL/GenBank/DDBJ databases">
        <authorList>
            <consortium name="Pathogen Informatics"/>
        </authorList>
    </citation>
    <scope>NUCLEOTIDE SEQUENCE [LARGE SCALE GENOMIC DNA]</scope>
</reference>
<dbReference type="SUPFAM" id="SSF52540">
    <property type="entry name" value="P-loop containing nucleoside triphosphate hydrolases"/>
    <property type="match status" value="1"/>
</dbReference>
<dbReference type="STRING" id="103827.A0A0N5CVS8"/>
<dbReference type="Pfam" id="PF01926">
    <property type="entry name" value="MMR_HSR1"/>
    <property type="match status" value="1"/>
</dbReference>
<dbReference type="OMA" id="CKFDLQS"/>
<dbReference type="InterPro" id="IPR027417">
    <property type="entry name" value="P-loop_NTPase"/>
</dbReference>
<dbReference type="WBParaSite" id="TCLT_0000442701-mRNA-1">
    <property type="protein sequence ID" value="TCLT_0000442701-mRNA-1"/>
    <property type="gene ID" value="TCLT_0000442701"/>
</dbReference>
<evidence type="ECO:0000313" key="3">
    <source>
        <dbReference type="Proteomes" id="UP000276776"/>
    </source>
</evidence>
<gene>
    <name evidence="2" type="ORF">TCLT_LOCUS4416</name>
</gene>
<feature type="domain" description="G" evidence="1">
    <location>
        <begin position="6"/>
        <end position="93"/>
    </location>
</feature>
<dbReference type="Proteomes" id="UP000276776">
    <property type="component" value="Unassembled WGS sequence"/>
</dbReference>
<evidence type="ECO:0000259" key="1">
    <source>
        <dbReference type="Pfam" id="PF01926"/>
    </source>
</evidence>
<dbReference type="Gene3D" id="3.40.50.300">
    <property type="entry name" value="P-loop containing nucleotide triphosphate hydrolases"/>
    <property type="match status" value="1"/>
</dbReference>
<dbReference type="OrthoDB" id="265044at2759"/>
<dbReference type="EMBL" id="UYYF01004288">
    <property type="protein sequence ID" value="VDN01524.1"/>
    <property type="molecule type" value="Genomic_DNA"/>
</dbReference>
<accession>A0A0N5CVS8</accession>
<dbReference type="GO" id="GO:0005525">
    <property type="term" value="F:GTP binding"/>
    <property type="evidence" value="ECO:0007669"/>
    <property type="project" value="InterPro"/>
</dbReference>
<evidence type="ECO:0000313" key="2">
    <source>
        <dbReference type="EMBL" id="VDN01524.1"/>
    </source>
</evidence>
<dbReference type="InterPro" id="IPR006073">
    <property type="entry name" value="GTP-bd"/>
</dbReference>